<organism evidence="1 2">
    <name type="scientific">Imshaugia aleurites</name>
    <dbReference type="NCBI Taxonomy" id="172621"/>
    <lineage>
        <taxon>Eukaryota</taxon>
        <taxon>Fungi</taxon>
        <taxon>Dikarya</taxon>
        <taxon>Ascomycota</taxon>
        <taxon>Pezizomycotina</taxon>
        <taxon>Lecanoromycetes</taxon>
        <taxon>OSLEUM clade</taxon>
        <taxon>Lecanoromycetidae</taxon>
        <taxon>Lecanorales</taxon>
        <taxon>Lecanorineae</taxon>
        <taxon>Parmeliaceae</taxon>
        <taxon>Imshaugia</taxon>
    </lineage>
</organism>
<evidence type="ECO:0000313" key="1">
    <source>
        <dbReference type="EMBL" id="CAF9935922.1"/>
    </source>
</evidence>
<name>A0A8H3G3D4_9LECA</name>
<comment type="caution">
    <text evidence="1">The sequence shown here is derived from an EMBL/GenBank/DDBJ whole genome shotgun (WGS) entry which is preliminary data.</text>
</comment>
<dbReference type="OrthoDB" id="4869816at2759"/>
<evidence type="ECO:0000313" key="2">
    <source>
        <dbReference type="Proteomes" id="UP000664534"/>
    </source>
</evidence>
<accession>A0A8H3G3D4</accession>
<sequence>MDPIESASWPPGWSRDRLVNASCSDILDIPENEKDRMFDSLRKILGPEGFKALLHEMSTNYKARMAAEAGDEQEPELLAHLRAPFLATLQQLYREGGMGQWGFVVYRLVYDDEGQWAAFRNKWDEIMKDRLRSYDGVPGVAEAMQQLEFKWIEDRELEGTSFGSIASHYRGLLAQQPPLPPGLAHPLCLAVTPSSLSSTLSSPLPSPGSDRKSIPFAVAIDKSLDAMLPSDQDVEIEGTQAELEGSMASRVFNVAVESLLDEFFSVVGEDIMSLDELGVGVGPKQVWVSCGGRYRIHEMKD</sequence>
<gene>
    <name evidence="1" type="ORF">IMSHALPRED_010393</name>
</gene>
<reference evidence="1" key="1">
    <citation type="submission" date="2021-03" db="EMBL/GenBank/DDBJ databases">
        <authorList>
            <person name="Tagirdzhanova G."/>
        </authorList>
    </citation>
    <scope>NUCLEOTIDE SEQUENCE</scope>
</reference>
<proteinExistence type="predicted"/>
<protein>
    <submittedName>
        <fullName evidence="1">Uncharacterized protein</fullName>
    </submittedName>
</protein>
<dbReference type="AlphaFoldDB" id="A0A8H3G3D4"/>
<dbReference type="Proteomes" id="UP000664534">
    <property type="component" value="Unassembled WGS sequence"/>
</dbReference>
<keyword evidence="2" id="KW-1185">Reference proteome</keyword>
<dbReference type="EMBL" id="CAJPDT010000087">
    <property type="protein sequence ID" value="CAF9935922.1"/>
    <property type="molecule type" value="Genomic_DNA"/>
</dbReference>